<gene>
    <name evidence="3" type="ORF">DKW60_20110</name>
</gene>
<feature type="region of interest" description="Disordered" evidence="1">
    <location>
        <begin position="282"/>
        <end position="359"/>
    </location>
</feature>
<dbReference type="InterPro" id="IPR041628">
    <property type="entry name" value="ChlI/MoxR_AAA_lid"/>
</dbReference>
<dbReference type="Proteomes" id="UP000245539">
    <property type="component" value="Unassembled WGS sequence"/>
</dbReference>
<dbReference type="InterPro" id="IPR003593">
    <property type="entry name" value="AAA+_ATPase"/>
</dbReference>
<dbReference type="PROSITE" id="PS50234">
    <property type="entry name" value="VWFA"/>
    <property type="match status" value="1"/>
</dbReference>
<dbReference type="AlphaFoldDB" id="A0A317C1Z1"/>
<dbReference type="PANTHER" id="PTHR35023:SF1">
    <property type="entry name" value="MG-PROTOPORPHYRIN IX CHELATASE"/>
    <property type="match status" value="1"/>
</dbReference>
<dbReference type="Gene3D" id="3.40.50.300">
    <property type="entry name" value="P-loop containing nucleotide triphosphate hydrolases"/>
    <property type="match status" value="1"/>
</dbReference>
<feature type="compositionally biased region" description="Polar residues" evidence="1">
    <location>
        <begin position="305"/>
        <end position="317"/>
    </location>
</feature>
<evidence type="ECO:0000313" key="3">
    <source>
        <dbReference type="EMBL" id="PWQ92666.1"/>
    </source>
</evidence>
<dbReference type="Pfam" id="PF07728">
    <property type="entry name" value="AAA_5"/>
    <property type="match status" value="1"/>
</dbReference>
<accession>A0A317C1Z1</accession>
<dbReference type="InterPro" id="IPR036465">
    <property type="entry name" value="vWFA_dom_sf"/>
</dbReference>
<keyword evidence="4" id="KW-1185">Reference proteome</keyword>
<dbReference type="InterPro" id="IPR002035">
    <property type="entry name" value="VWF_A"/>
</dbReference>
<feature type="compositionally biased region" description="Pro residues" evidence="1">
    <location>
        <begin position="290"/>
        <end position="303"/>
    </location>
</feature>
<evidence type="ECO:0000259" key="2">
    <source>
        <dbReference type="PROSITE" id="PS50234"/>
    </source>
</evidence>
<name>A0A317C1Z1_9GAMM</name>
<proteinExistence type="predicted"/>
<dbReference type="SUPFAM" id="SSF53300">
    <property type="entry name" value="vWA-like"/>
    <property type="match status" value="1"/>
</dbReference>
<evidence type="ECO:0000313" key="4">
    <source>
        <dbReference type="Proteomes" id="UP000245539"/>
    </source>
</evidence>
<evidence type="ECO:0000256" key="1">
    <source>
        <dbReference type="SAM" id="MobiDB-lite"/>
    </source>
</evidence>
<dbReference type="OrthoDB" id="9775079at2"/>
<dbReference type="Gene3D" id="1.10.8.80">
    <property type="entry name" value="Magnesium chelatase subunit I, C-Terminal domain"/>
    <property type="match status" value="1"/>
</dbReference>
<dbReference type="InterPro" id="IPR011704">
    <property type="entry name" value="ATPase_dyneun-rel_AAA"/>
</dbReference>
<dbReference type="CDD" id="cd00009">
    <property type="entry name" value="AAA"/>
    <property type="match status" value="1"/>
</dbReference>
<dbReference type="GO" id="GO:0005524">
    <property type="term" value="F:ATP binding"/>
    <property type="evidence" value="ECO:0007669"/>
    <property type="project" value="InterPro"/>
</dbReference>
<protein>
    <submittedName>
        <fullName evidence="3">Magnesium chelatase</fullName>
    </submittedName>
</protein>
<feature type="region of interest" description="Disordered" evidence="1">
    <location>
        <begin position="391"/>
        <end position="410"/>
    </location>
</feature>
<dbReference type="GO" id="GO:0016887">
    <property type="term" value="F:ATP hydrolysis activity"/>
    <property type="evidence" value="ECO:0007669"/>
    <property type="project" value="InterPro"/>
</dbReference>
<dbReference type="InterPro" id="IPR027417">
    <property type="entry name" value="P-loop_NTPase"/>
</dbReference>
<feature type="domain" description="VWFA" evidence="2">
    <location>
        <begin position="446"/>
        <end position="604"/>
    </location>
</feature>
<dbReference type="PANTHER" id="PTHR35023">
    <property type="entry name" value="CHELATASE-RELATED"/>
    <property type="match status" value="1"/>
</dbReference>
<sequence length="604" mass="65892">MSDSPAFPFVAVTGQALLKLALTLITINPSIGGVLISGPRGSAKTTLARGLAQLLPQHGKLVTLPLGASEEMLIGSLDLQQALKDQEVVFNPGLLAKAHNGVLYVDEVNLLPDALVDQLLDVAASGSNIIERDGISHQHPANFLLIGTMNPDEGELRPQLQDRFGLSVNLSNHYSIEERIEIVELREAFDRSPQQFIQQYADQQQALIQQITGAQSIVNKIECPIEIRRIIAERCHAANVDGMRGDIVWYRAAVAHAAWQGRLTVDIADIDAVEALVLAHRRHDAQDTPAPTPPPFSRPPPRPDNAQNNRGSDSQIKPPQNNPDNDTDTNADGDQNENAETGNSGDQDWGGLPPQQQASQRAIRITFDQRKHAVAANRASPQARDTARLLAGKQKGQQAGGSRQGKQTSNKIDWFNTLASNAKRTSDNRGSWQWRFKKAREGKAMLHLILLDTSASTLAAQAFAKSKGVVLQIAEQAYLMREQLAVMSFGHERVKWLLPQVRAPKQLNNLLDQTPAGGGTPIRDVLTQAQHFLLGVKRKHPDISIHTYLLTDGRTQQSVEGLQLAGNCTVVDTEQSAVKRGRGRDIAAALGAEYFSINTMGVSR</sequence>
<dbReference type="Gene3D" id="3.40.50.410">
    <property type="entry name" value="von Willebrand factor, type A domain"/>
    <property type="match status" value="1"/>
</dbReference>
<dbReference type="SMART" id="SM00382">
    <property type="entry name" value="AAA"/>
    <property type="match status" value="1"/>
</dbReference>
<organism evidence="3 4">
    <name type="scientific">Leucothrix pacifica</name>
    <dbReference type="NCBI Taxonomy" id="1247513"/>
    <lineage>
        <taxon>Bacteria</taxon>
        <taxon>Pseudomonadati</taxon>
        <taxon>Pseudomonadota</taxon>
        <taxon>Gammaproteobacteria</taxon>
        <taxon>Thiotrichales</taxon>
        <taxon>Thiotrichaceae</taxon>
        <taxon>Leucothrix</taxon>
    </lineage>
</organism>
<dbReference type="InterPro" id="IPR052989">
    <property type="entry name" value="Mg-chelatase_DI-like"/>
</dbReference>
<dbReference type="Pfam" id="PF17863">
    <property type="entry name" value="AAA_lid_2"/>
    <property type="match status" value="1"/>
</dbReference>
<dbReference type="EMBL" id="QGKM01000079">
    <property type="protein sequence ID" value="PWQ92666.1"/>
    <property type="molecule type" value="Genomic_DNA"/>
</dbReference>
<comment type="caution">
    <text evidence="3">The sequence shown here is derived from an EMBL/GenBank/DDBJ whole genome shotgun (WGS) entry which is preliminary data.</text>
</comment>
<feature type="compositionally biased region" description="Acidic residues" evidence="1">
    <location>
        <begin position="325"/>
        <end position="337"/>
    </location>
</feature>
<reference evidence="3 4" key="1">
    <citation type="submission" date="2018-05" db="EMBL/GenBank/DDBJ databases">
        <title>Leucothrix arctica sp. nov., isolated from Arctic seawater.</title>
        <authorList>
            <person name="Choi A."/>
            <person name="Baek K."/>
        </authorList>
    </citation>
    <scope>NUCLEOTIDE SEQUENCE [LARGE SCALE GENOMIC DNA]</scope>
    <source>
        <strain evidence="3 4">JCM 18388</strain>
    </source>
</reference>
<dbReference type="SUPFAM" id="SSF52540">
    <property type="entry name" value="P-loop containing nucleoside triphosphate hydrolases"/>
    <property type="match status" value="1"/>
</dbReference>